<evidence type="ECO:0000313" key="4">
    <source>
        <dbReference type="Proteomes" id="UP001054252"/>
    </source>
</evidence>
<evidence type="ECO:0000256" key="1">
    <source>
        <dbReference type="SAM" id="Coils"/>
    </source>
</evidence>
<protein>
    <submittedName>
        <fullName evidence="3">Uncharacterized protein</fullName>
    </submittedName>
</protein>
<dbReference type="InterPro" id="IPR010471">
    <property type="entry name" value="DUF1068"/>
</dbReference>
<organism evidence="3 4">
    <name type="scientific">Rubroshorea leprosula</name>
    <dbReference type="NCBI Taxonomy" id="152421"/>
    <lineage>
        <taxon>Eukaryota</taxon>
        <taxon>Viridiplantae</taxon>
        <taxon>Streptophyta</taxon>
        <taxon>Embryophyta</taxon>
        <taxon>Tracheophyta</taxon>
        <taxon>Spermatophyta</taxon>
        <taxon>Magnoliopsida</taxon>
        <taxon>eudicotyledons</taxon>
        <taxon>Gunneridae</taxon>
        <taxon>Pentapetalae</taxon>
        <taxon>rosids</taxon>
        <taxon>malvids</taxon>
        <taxon>Malvales</taxon>
        <taxon>Dipterocarpaceae</taxon>
        <taxon>Rubroshorea</taxon>
    </lineage>
</organism>
<evidence type="ECO:0000313" key="3">
    <source>
        <dbReference type="EMBL" id="GKV20593.1"/>
    </source>
</evidence>
<feature type="signal peptide" evidence="2">
    <location>
        <begin position="1"/>
        <end position="34"/>
    </location>
</feature>
<feature type="coiled-coil region" evidence="1">
    <location>
        <begin position="127"/>
        <end position="154"/>
    </location>
</feature>
<keyword evidence="4" id="KW-1185">Reference proteome</keyword>
<comment type="caution">
    <text evidence="3">The sequence shown here is derived from an EMBL/GenBank/DDBJ whole genome shotgun (WGS) entry which is preliminary data.</text>
</comment>
<dbReference type="AlphaFoldDB" id="A0AAV5K6H5"/>
<keyword evidence="2" id="KW-0732">Signal</keyword>
<evidence type="ECO:0000256" key="2">
    <source>
        <dbReference type="SAM" id="SignalP"/>
    </source>
</evidence>
<dbReference type="Proteomes" id="UP001054252">
    <property type="component" value="Unassembled WGS sequence"/>
</dbReference>
<sequence>MAHVIENGFHIHGALGSLLALVFYLCLRSPTVIASSSCPSCACNCFQENAFLSALESLNNTFAGCGKNDPEVHAELKKNVTELLNEELELLEMVTNDTLQHSAAVLLETRRHALDYRKEAEKCNAGVESCELARERAEAELREEKKLTALWKQRARKFHRPKKCVCIYI</sequence>
<dbReference type="Pfam" id="PF06364">
    <property type="entry name" value="DUF1068"/>
    <property type="match status" value="1"/>
</dbReference>
<dbReference type="PANTHER" id="PTHR32254">
    <property type="entry name" value="EXPRESSED PROTEIN"/>
    <property type="match status" value="1"/>
</dbReference>
<gene>
    <name evidence="3" type="ORF">SLEP1_g30692</name>
</gene>
<reference evidence="3 4" key="1">
    <citation type="journal article" date="2021" name="Commun. Biol.">
        <title>The genome of Shorea leprosula (Dipterocarpaceae) highlights the ecological relevance of drought in aseasonal tropical rainforests.</title>
        <authorList>
            <person name="Ng K.K.S."/>
            <person name="Kobayashi M.J."/>
            <person name="Fawcett J.A."/>
            <person name="Hatakeyama M."/>
            <person name="Paape T."/>
            <person name="Ng C.H."/>
            <person name="Ang C.C."/>
            <person name="Tnah L.H."/>
            <person name="Lee C.T."/>
            <person name="Nishiyama T."/>
            <person name="Sese J."/>
            <person name="O'Brien M.J."/>
            <person name="Copetti D."/>
            <person name="Mohd Noor M.I."/>
            <person name="Ong R.C."/>
            <person name="Putra M."/>
            <person name="Sireger I.Z."/>
            <person name="Indrioko S."/>
            <person name="Kosugi Y."/>
            <person name="Izuno A."/>
            <person name="Isagi Y."/>
            <person name="Lee S.L."/>
            <person name="Shimizu K.K."/>
        </authorList>
    </citation>
    <scope>NUCLEOTIDE SEQUENCE [LARGE SCALE GENOMIC DNA]</scope>
    <source>
        <strain evidence="3">214</strain>
    </source>
</reference>
<accession>A0AAV5K6H5</accession>
<name>A0AAV5K6H5_9ROSI</name>
<feature type="chain" id="PRO_5043517797" evidence="2">
    <location>
        <begin position="35"/>
        <end position="169"/>
    </location>
</feature>
<keyword evidence="1" id="KW-0175">Coiled coil</keyword>
<dbReference type="PANTHER" id="PTHR32254:SF6">
    <property type="entry name" value="DUF1068 DOMAIN-CONTAINING PROTEIN"/>
    <property type="match status" value="1"/>
</dbReference>
<dbReference type="EMBL" id="BPVZ01000055">
    <property type="protein sequence ID" value="GKV20593.1"/>
    <property type="molecule type" value="Genomic_DNA"/>
</dbReference>
<proteinExistence type="predicted"/>